<dbReference type="Gene3D" id="3.50.50.60">
    <property type="entry name" value="FAD/NAD(P)-binding domain"/>
    <property type="match status" value="1"/>
</dbReference>
<reference evidence="1 2" key="1">
    <citation type="submission" date="2018-06" db="EMBL/GenBank/DDBJ databases">
        <title>Actinomadura craniellae sp. nov. isolated from marine sponge Craniella sp.</title>
        <authorList>
            <person name="Li L."/>
            <person name="Xu Q.H."/>
            <person name="Lin H.W."/>
            <person name="Lu Y.H."/>
        </authorList>
    </citation>
    <scope>NUCLEOTIDE SEQUENCE [LARGE SCALE GENOMIC DNA]</scope>
    <source>
        <strain evidence="1 2">LHW63021</strain>
    </source>
</reference>
<comment type="caution">
    <text evidence="1">The sequence shown here is derived from an EMBL/GenBank/DDBJ whole genome shotgun (WGS) entry which is preliminary data.</text>
</comment>
<keyword evidence="2" id="KW-1185">Reference proteome</keyword>
<proteinExistence type="predicted"/>
<dbReference type="Proteomes" id="UP000251891">
    <property type="component" value="Unassembled WGS sequence"/>
</dbReference>
<evidence type="ECO:0008006" key="3">
    <source>
        <dbReference type="Google" id="ProtNLM"/>
    </source>
</evidence>
<protein>
    <recommendedName>
        <fullName evidence="3">FAD-binding protein</fullName>
    </recommendedName>
</protein>
<dbReference type="EMBL" id="QLYX01000001">
    <property type="protein sequence ID" value="RAY16996.1"/>
    <property type="molecule type" value="Genomic_DNA"/>
</dbReference>
<accession>A0A365HDK2</accession>
<dbReference type="InterPro" id="IPR036188">
    <property type="entry name" value="FAD/NAD-bd_sf"/>
</dbReference>
<gene>
    <name evidence="1" type="ORF">DPM19_02190</name>
</gene>
<organism evidence="1 2">
    <name type="scientific">Actinomadura craniellae</name>
    <dbReference type="NCBI Taxonomy" id="2231787"/>
    <lineage>
        <taxon>Bacteria</taxon>
        <taxon>Bacillati</taxon>
        <taxon>Actinomycetota</taxon>
        <taxon>Actinomycetes</taxon>
        <taxon>Streptosporangiales</taxon>
        <taxon>Thermomonosporaceae</taxon>
        <taxon>Actinomadura</taxon>
    </lineage>
</organism>
<name>A0A365HDK2_9ACTN</name>
<dbReference type="AlphaFoldDB" id="A0A365HDK2"/>
<evidence type="ECO:0000313" key="2">
    <source>
        <dbReference type="Proteomes" id="UP000251891"/>
    </source>
</evidence>
<dbReference type="RefSeq" id="WP_111863049.1">
    <property type="nucleotide sequence ID" value="NZ_QLYX01000001.1"/>
</dbReference>
<evidence type="ECO:0000313" key="1">
    <source>
        <dbReference type="EMBL" id="RAY16996.1"/>
    </source>
</evidence>
<sequence length="286" mass="29021">MSLNGRVDVVVIGFGVAGAAAALAAAAADARVLVLDQGVPAERRLLASRAARSRDALRTGLRAAALAAGVEVRAQFRVHELVVDAGQVSGVGYATLPPRGIAAAGHRWLQRAGDRAPAGIAPVLTRAADAVWQSVLVVGEVGCSSVVLALDPRHWEFVGPAMWTAARTGLGGGVPAAPAWPRPLRAVPATETGAGPTPELAVRTWCAARETPAFTAAGQTELRVDETTGAVLVGDDQPVPGLYSAVQPHRAGADSEPGAVLAAGKRAGLGALAMARHARVALRSVG</sequence>
<dbReference type="SUPFAM" id="SSF51905">
    <property type="entry name" value="FAD/NAD(P)-binding domain"/>
    <property type="match status" value="1"/>
</dbReference>